<comment type="caution">
    <text evidence="1">The sequence shown here is derived from an EMBL/GenBank/DDBJ whole genome shotgun (WGS) entry which is preliminary data.</text>
</comment>
<proteinExistence type="predicted"/>
<evidence type="ECO:0000313" key="2">
    <source>
        <dbReference type="Proteomes" id="UP000316304"/>
    </source>
</evidence>
<reference evidence="1 2" key="1">
    <citation type="submission" date="2019-02" db="EMBL/GenBank/DDBJ databases">
        <title>Deep-cultivation of Planctomycetes and their phenomic and genomic characterization uncovers novel biology.</title>
        <authorList>
            <person name="Wiegand S."/>
            <person name="Jogler M."/>
            <person name="Boedeker C."/>
            <person name="Pinto D."/>
            <person name="Vollmers J."/>
            <person name="Rivas-Marin E."/>
            <person name="Kohn T."/>
            <person name="Peeters S.H."/>
            <person name="Heuer A."/>
            <person name="Rast P."/>
            <person name="Oberbeckmann S."/>
            <person name="Bunk B."/>
            <person name="Jeske O."/>
            <person name="Meyerdierks A."/>
            <person name="Storesund J.E."/>
            <person name="Kallscheuer N."/>
            <person name="Luecker S."/>
            <person name="Lage O.M."/>
            <person name="Pohl T."/>
            <person name="Merkel B.J."/>
            <person name="Hornburger P."/>
            <person name="Mueller R.-W."/>
            <person name="Bruemmer F."/>
            <person name="Labrenz M."/>
            <person name="Spormann A.M."/>
            <person name="Op Den Camp H."/>
            <person name="Overmann J."/>
            <person name="Amann R."/>
            <person name="Jetten M.S.M."/>
            <person name="Mascher T."/>
            <person name="Medema M.H."/>
            <person name="Devos D.P."/>
            <person name="Kaster A.-K."/>
            <person name="Ovreas L."/>
            <person name="Rohde M."/>
            <person name="Galperin M.Y."/>
            <person name="Jogler C."/>
        </authorList>
    </citation>
    <scope>NUCLEOTIDE SEQUENCE [LARGE SCALE GENOMIC DNA]</scope>
    <source>
        <strain evidence="1 2">Pla52o</strain>
    </source>
</reference>
<organism evidence="1 2">
    <name type="scientific">Novipirellula galeiformis</name>
    <dbReference type="NCBI Taxonomy" id="2528004"/>
    <lineage>
        <taxon>Bacteria</taxon>
        <taxon>Pseudomonadati</taxon>
        <taxon>Planctomycetota</taxon>
        <taxon>Planctomycetia</taxon>
        <taxon>Pirellulales</taxon>
        <taxon>Pirellulaceae</taxon>
        <taxon>Novipirellula</taxon>
    </lineage>
</organism>
<accession>A0A5C6BIX4</accession>
<dbReference type="EMBL" id="SJPT01000018">
    <property type="protein sequence ID" value="TWU10364.1"/>
    <property type="molecule type" value="Genomic_DNA"/>
</dbReference>
<name>A0A5C6BIX4_9BACT</name>
<gene>
    <name evidence="1" type="ORF">Pla52o_56460</name>
</gene>
<keyword evidence="2" id="KW-1185">Reference proteome</keyword>
<dbReference type="AlphaFoldDB" id="A0A5C6BIX4"/>
<evidence type="ECO:0000313" key="1">
    <source>
        <dbReference type="EMBL" id="TWU10364.1"/>
    </source>
</evidence>
<protein>
    <submittedName>
        <fullName evidence="1">Uncharacterized protein</fullName>
    </submittedName>
</protein>
<dbReference type="Proteomes" id="UP000316304">
    <property type="component" value="Unassembled WGS sequence"/>
</dbReference>
<sequence length="44" mass="4976">MWDAARWPSPYQEVRESIFIIDVATVAFAVNHALANAATFLEPR</sequence>